<dbReference type="Pfam" id="PF25788">
    <property type="entry name" value="Ig_Rha78A_N"/>
    <property type="match status" value="1"/>
</dbReference>
<dbReference type="Gene3D" id="2.60.40.10">
    <property type="entry name" value="Immunoglobulins"/>
    <property type="match status" value="1"/>
</dbReference>
<keyword evidence="3 8" id="KW-0378">Hydrolase</keyword>
<evidence type="ECO:0000259" key="4">
    <source>
        <dbReference type="Pfam" id="PF05592"/>
    </source>
</evidence>
<dbReference type="InterPro" id="IPR035398">
    <property type="entry name" value="Bac_rhamnosid_C"/>
</dbReference>
<evidence type="ECO:0000313" key="9">
    <source>
        <dbReference type="Proteomes" id="UP000631576"/>
    </source>
</evidence>
<evidence type="ECO:0000259" key="7">
    <source>
        <dbReference type="Pfam" id="PF17390"/>
    </source>
</evidence>
<dbReference type="InterPro" id="IPR012341">
    <property type="entry name" value="6hp_glycosidase-like_sf"/>
</dbReference>
<protein>
    <recommendedName>
        <fullName evidence="2">alpha-L-rhamnosidase</fullName>
        <ecNumber evidence="2">3.2.1.40</ecNumber>
    </recommendedName>
</protein>
<dbReference type="InterPro" id="IPR008928">
    <property type="entry name" value="6-hairpin_glycosidase_sf"/>
</dbReference>
<gene>
    <name evidence="8" type="ORF">H8S40_11530</name>
</gene>
<dbReference type="Gene3D" id="1.50.10.10">
    <property type="match status" value="1"/>
</dbReference>
<name>A0ABR7GBQ7_9FIRM</name>
<dbReference type="PIRSF" id="PIRSF010631">
    <property type="entry name" value="A-rhamnsds"/>
    <property type="match status" value="1"/>
</dbReference>
<dbReference type="Gene3D" id="2.60.420.10">
    <property type="entry name" value="Maltose phosphorylase, domain 3"/>
    <property type="match status" value="1"/>
</dbReference>
<dbReference type="InterPro" id="IPR013737">
    <property type="entry name" value="Bac_rhamnosid_N"/>
</dbReference>
<evidence type="ECO:0000313" key="8">
    <source>
        <dbReference type="EMBL" id="MBC5684181.1"/>
    </source>
</evidence>
<reference evidence="8 9" key="1">
    <citation type="submission" date="2020-08" db="EMBL/GenBank/DDBJ databases">
        <title>Genome public.</title>
        <authorList>
            <person name="Liu C."/>
            <person name="Sun Q."/>
        </authorList>
    </citation>
    <scope>NUCLEOTIDE SEQUENCE [LARGE SCALE GENOMIC DNA]</scope>
    <source>
        <strain evidence="8 9">NSJ-13</strain>
    </source>
</reference>
<dbReference type="GO" id="GO:0016787">
    <property type="term" value="F:hydrolase activity"/>
    <property type="evidence" value="ECO:0007669"/>
    <property type="project" value="UniProtKB-KW"/>
</dbReference>
<dbReference type="InterPro" id="IPR008902">
    <property type="entry name" value="Rhamnosid_concanavalin"/>
</dbReference>
<sequence length="857" mass="98970">MRLYDLKTLHMKKCVGIDQNPYFSWKIANDKNDTVQCAYQLQVLCDEECLWDTGKVESEKQSFVEYEGIALSSRTEYKWKVTVWNNYNETAEAEAQFETGLLEKSLWNAKWVESTIPRVPVTEYKYGNTAPAVFFEKEFTLDKRVKKARMYATSYGVYQLRINKKRADDREFAPEFTTYSTVLYYQTYDVTMLLKQGKNTLDMYVGDGWYFSMQASPVFENQHEKPSVLFQLEVEYEDGTTEQIISDGDETCALGPICYSDIFQGEKQDYRIGYDEKHPVEVKDYGYEMLEAQPMPPVRPTKLLPAVDVFQSPNGEWIVDFGQVLAGRARIHIDEPKDTEIVLEYFEILDENGNYVNTMFCPQKDIVVSNGTPLEHEVKFTFHGFRYIRVTGMTEVKKENFTAVLLTTEKDDYGSFTCSDERVNRLYQNVRWSQWNNMMSVPTDCPAREKAGWTGDILVYAKTALMNEDVTPFLSSWLHSLRENQADDGVVMITAPYTKLYDGVLMNTVKEFGDTRVTGVAGWSDAIVWVPYIMHQVTGNTIVLKDNYEAMKKWCDYIIRTAKEKRGYRDIPYEYDQYLWNTGFHFGEWLIPSQQIDPKHPYENAKTTSYFMAPFFGYQSVRYFAEICGLLGKVDEQNHYDEIAQQMKNAIQNGIMRGGHMPDDLMGGYCVAIAFDLVPDDLKESYKEKLVSLIQKNDYCLDTGFLATPFLLDALCIVGEQELAHQVFWQDKRPSWLYEVDHGATAIWEAWDADEAKKPGRFVSFDHYALGCVDDWMERAICGIDTDQAGFKHFVIRPQYDSKLTSCERTFESEAGMVSVKWDEHTLKVEIPCNTTATVYCGETVVNIGSGTYQFER</sequence>
<dbReference type="EMBL" id="JACOPE010000001">
    <property type="protein sequence ID" value="MBC5684181.1"/>
    <property type="molecule type" value="Genomic_DNA"/>
</dbReference>
<feature type="domain" description="Bacterial alpha-L-rhamnosidase N-terminal" evidence="5">
    <location>
        <begin position="143"/>
        <end position="299"/>
    </location>
</feature>
<feature type="domain" description="Alpha-L-rhamnosidase concanavalin-like" evidence="4">
    <location>
        <begin position="312"/>
        <end position="405"/>
    </location>
</feature>
<accession>A0ABR7GBQ7</accession>
<dbReference type="InterPro" id="IPR035396">
    <property type="entry name" value="Bac_rhamnosid6H"/>
</dbReference>
<dbReference type="InterPro" id="IPR016007">
    <property type="entry name" value="Alpha_rhamnosid"/>
</dbReference>
<evidence type="ECO:0000256" key="3">
    <source>
        <dbReference type="ARBA" id="ARBA00022801"/>
    </source>
</evidence>
<dbReference type="InterPro" id="IPR013783">
    <property type="entry name" value="Ig-like_fold"/>
</dbReference>
<dbReference type="Pfam" id="PF08531">
    <property type="entry name" value="Bac_rhamnosid_N"/>
    <property type="match status" value="1"/>
</dbReference>
<dbReference type="PANTHER" id="PTHR33307">
    <property type="entry name" value="ALPHA-RHAMNOSIDASE (EUROFUNG)"/>
    <property type="match status" value="1"/>
</dbReference>
<dbReference type="Pfam" id="PF17390">
    <property type="entry name" value="Bac_rhamnosid_C"/>
    <property type="match status" value="1"/>
</dbReference>
<feature type="domain" description="Alpha-L-rhamnosidase six-hairpin glycosidase" evidence="6">
    <location>
        <begin position="412"/>
        <end position="781"/>
    </location>
</feature>
<evidence type="ECO:0000256" key="2">
    <source>
        <dbReference type="ARBA" id="ARBA00012652"/>
    </source>
</evidence>
<comment type="catalytic activity">
    <reaction evidence="1">
        <text>Hydrolysis of terminal non-reducing alpha-L-rhamnose residues in alpha-L-rhamnosides.</text>
        <dbReference type="EC" id="3.2.1.40"/>
    </reaction>
</comment>
<dbReference type="Gene3D" id="2.60.120.260">
    <property type="entry name" value="Galactose-binding domain-like"/>
    <property type="match status" value="2"/>
</dbReference>
<dbReference type="EC" id="3.2.1.40" evidence="2"/>
<dbReference type="RefSeq" id="WP_186865270.1">
    <property type="nucleotide sequence ID" value="NZ_JACOPE010000001.1"/>
</dbReference>
<dbReference type="Pfam" id="PF17389">
    <property type="entry name" value="Bac_rhamnosid6H"/>
    <property type="match status" value="1"/>
</dbReference>
<comment type="caution">
    <text evidence="8">The sequence shown here is derived from an EMBL/GenBank/DDBJ whole genome shotgun (WGS) entry which is preliminary data.</text>
</comment>
<keyword evidence="9" id="KW-1185">Reference proteome</keyword>
<evidence type="ECO:0000256" key="1">
    <source>
        <dbReference type="ARBA" id="ARBA00001445"/>
    </source>
</evidence>
<feature type="domain" description="Alpha-L-rhamnosidase C-terminal" evidence="7">
    <location>
        <begin position="783"/>
        <end position="841"/>
    </location>
</feature>
<proteinExistence type="predicted"/>
<dbReference type="Proteomes" id="UP000631576">
    <property type="component" value="Unassembled WGS sequence"/>
</dbReference>
<dbReference type="Pfam" id="PF05592">
    <property type="entry name" value="Bac_rhamnosid"/>
    <property type="match status" value="1"/>
</dbReference>
<dbReference type="PANTHER" id="PTHR33307:SF6">
    <property type="entry name" value="ALPHA-RHAMNOSIDASE (EUROFUNG)-RELATED"/>
    <property type="match status" value="1"/>
</dbReference>
<organism evidence="8 9">
    <name type="scientific">Ruminococcus hominis</name>
    <dbReference type="NCBI Taxonomy" id="2763065"/>
    <lineage>
        <taxon>Bacteria</taxon>
        <taxon>Bacillati</taxon>
        <taxon>Bacillota</taxon>
        <taxon>Clostridia</taxon>
        <taxon>Eubacteriales</taxon>
        <taxon>Oscillospiraceae</taxon>
        <taxon>Ruminococcus</taxon>
    </lineage>
</organism>
<dbReference type="SUPFAM" id="SSF48208">
    <property type="entry name" value="Six-hairpin glycosidases"/>
    <property type="match status" value="1"/>
</dbReference>
<evidence type="ECO:0000259" key="5">
    <source>
        <dbReference type="Pfam" id="PF08531"/>
    </source>
</evidence>
<evidence type="ECO:0000259" key="6">
    <source>
        <dbReference type="Pfam" id="PF17389"/>
    </source>
</evidence>